<dbReference type="Proteomes" id="UP000297245">
    <property type="component" value="Unassembled WGS sequence"/>
</dbReference>
<protein>
    <submittedName>
        <fullName evidence="1">Uncharacterized protein</fullName>
    </submittedName>
</protein>
<dbReference type="AlphaFoldDB" id="A0A4S8MRC4"/>
<dbReference type="EMBL" id="ML179048">
    <property type="protein sequence ID" value="THV05643.1"/>
    <property type="molecule type" value="Genomic_DNA"/>
</dbReference>
<keyword evidence="2" id="KW-1185">Reference proteome</keyword>
<accession>A0A4S8MRC4</accession>
<evidence type="ECO:0000313" key="1">
    <source>
        <dbReference type="EMBL" id="THV05643.1"/>
    </source>
</evidence>
<name>A0A4S8MRC4_DENBC</name>
<sequence length="58" mass="6236">MKRTDTQIQTQPNAFRTAILLPGTNEIIFPLSGGADGNINPDVDPTIDNVAHSNLNDC</sequence>
<gene>
    <name evidence="1" type="ORF">K435DRAFT_773771</name>
</gene>
<reference evidence="1 2" key="1">
    <citation type="journal article" date="2019" name="Nat. Ecol. Evol.">
        <title>Megaphylogeny resolves global patterns of mushroom evolution.</title>
        <authorList>
            <person name="Varga T."/>
            <person name="Krizsan K."/>
            <person name="Foldi C."/>
            <person name="Dima B."/>
            <person name="Sanchez-Garcia M."/>
            <person name="Sanchez-Ramirez S."/>
            <person name="Szollosi G.J."/>
            <person name="Szarkandi J.G."/>
            <person name="Papp V."/>
            <person name="Albert L."/>
            <person name="Andreopoulos W."/>
            <person name="Angelini C."/>
            <person name="Antonin V."/>
            <person name="Barry K.W."/>
            <person name="Bougher N.L."/>
            <person name="Buchanan P."/>
            <person name="Buyck B."/>
            <person name="Bense V."/>
            <person name="Catcheside P."/>
            <person name="Chovatia M."/>
            <person name="Cooper J."/>
            <person name="Damon W."/>
            <person name="Desjardin D."/>
            <person name="Finy P."/>
            <person name="Geml J."/>
            <person name="Haridas S."/>
            <person name="Hughes K."/>
            <person name="Justo A."/>
            <person name="Karasinski D."/>
            <person name="Kautmanova I."/>
            <person name="Kiss B."/>
            <person name="Kocsube S."/>
            <person name="Kotiranta H."/>
            <person name="LaButti K.M."/>
            <person name="Lechner B.E."/>
            <person name="Liimatainen K."/>
            <person name="Lipzen A."/>
            <person name="Lukacs Z."/>
            <person name="Mihaltcheva S."/>
            <person name="Morgado L.N."/>
            <person name="Niskanen T."/>
            <person name="Noordeloos M.E."/>
            <person name="Ohm R.A."/>
            <person name="Ortiz-Santana B."/>
            <person name="Ovrebo C."/>
            <person name="Racz N."/>
            <person name="Riley R."/>
            <person name="Savchenko A."/>
            <person name="Shiryaev A."/>
            <person name="Soop K."/>
            <person name="Spirin V."/>
            <person name="Szebenyi C."/>
            <person name="Tomsovsky M."/>
            <person name="Tulloss R.E."/>
            <person name="Uehling J."/>
            <person name="Grigoriev I.V."/>
            <person name="Vagvolgyi C."/>
            <person name="Papp T."/>
            <person name="Martin F.M."/>
            <person name="Miettinen O."/>
            <person name="Hibbett D.S."/>
            <person name="Nagy L.G."/>
        </authorList>
    </citation>
    <scope>NUCLEOTIDE SEQUENCE [LARGE SCALE GENOMIC DNA]</scope>
    <source>
        <strain evidence="1 2">CBS 962.96</strain>
    </source>
</reference>
<proteinExistence type="predicted"/>
<organism evidence="1 2">
    <name type="scientific">Dendrothele bispora (strain CBS 962.96)</name>
    <dbReference type="NCBI Taxonomy" id="1314807"/>
    <lineage>
        <taxon>Eukaryota</taxon>
        <taxon>Fungi</taxon>
        <taxon>Dikarya</taxon>
        <taxon>Basidiomycota</taxon>
        <taxon>Agaricomycotina</taxon>
        <taxon>Agaricomycetes</taxon>
        <taxon>Agaricomycetidae</taxon>
        <taxon>Agaricales</taxon>
        <taxon>Agaricales incertae sedis</taxon>
        <taxon>Dendrothele</taxon>
    </lineage>
</organism>
<evidence type="ECO:0000313" key="2">
    <source>
        <dbReference type="Proteomes" id="UP000297245"/>
    </source>
</evidence>